<evidence type="ECO:0000313" key="3">
    <source>
        <dbReference type="Proteomes" id="UP000663193"/>
    </source>
</evidence>
<feature type="compositionally biased region" description="Polar residues" evidence="1">
    <location>
        <begin position="86"/>
        <end position="96"/>
    </location>
</feature>
<keyword evidence="3" id="KW-1185">Reference proteome</keyword>
<feature type="region of interest" description="Disordered" evidence="1">
    <location>
        <begin position="73"/>
        <end position="111"/>
    </location>
</feature>
<reference evidence="3" key="1">
    <citation type="journal article" date="2021" name="BMC Genomics">
        <title>Chromosome-level genome assembly and manually-curated proteome of model necrotroph Parastagonospora nodorum Sn15 reveals a genome-wide trove of candidate effector homologs, and redundancy of virulence-related functions within an accessory chromosome.</title>
        <authorList>
            <person name="Bertazzoni S."/>
            <person name="Jones D.A.B."/>
            <person name="Phan H.T."/>
            <person name="Tan K.-C."/>
            <person name="Hane J.K."/>
        </authorList>
    </citation>
    <scope>NUCLEOTIDE SEQUENCE [LARGE SCALE GENOMIC DNA]</scope>
    <source>
        <strain evidence="3">SN15 / ATCC MYA-4574 / FGSC 10173)</strain>
    </source>
</reference>
<dbReference type="Proteomes" id="UP000663193">
    <property type="component" value="Chromosome 2"/>
</dbReference>
<sequence>MHTYAIEDFAVPDAHGQALRLMHCFRFWTWQLMVRRRGVVWSWYISPRRRTQFGPESGIPMFARERREGTLHSVISNPSCPIKDTSGMSYKSGTLNPQQSTSSPLTSTRRPMYISPNSFKNARSASLHASSPSLLTSRLPTLTSSSPSYPSSSALSSIIADNVATSEDVCRWKYAMMLVSMFTCDKSPRISRSASRSDVLLMSFSPAEAHHMKPEYARRDQVIGSTMESS</sequence>
<accession>A0A7U2ES56</accession>
<proteinExistence type="predicted"/>
<protein>
    <submittedName>
        <fullName evidence="2">Uncharacterized protein</fullName>
    </submittedName>
</protein>
<feature type="compositionally biased region" description="Low complexity" evidence="1">
    <location>
        <begin position="97"/>
        <end position="111"/>
    </location>
</feature>
<gene>
    <name evidence="2" type="ORF">JI435_022010</name>
</gene>
<evidence type="ECO:0000313" key="2">
    <source>
        <dbReference type="EMBL" id="QRC92033.1"/>
    </source>
</evidence>
<dbReference type="EMBL" id="CP069024">
    <property type="protein sequence ID" value="QRC92033.1"/>
    <property type="molecule type" value="Genomic_DNA"/>
</dbReference>
<name>A0A7U2ES56_PHANO</name>
<dbReference type="AlphaFoldDB" id="A0A7U2ES56"/>
<dbReference type="VEuPathDB" id="FungiDB:JI435_022010"/>
<evidence type="ECO:0000256" key="1">
    <source>
        <dbReference type="SAM" id="MobiDB-lite"/>
    </source>
</evidence>
<organism evidence="2 3">
    <name type="scientific">Phaeosphaeria nodorum (strain SN15 / ATCC MYA-4574 / FGSC 10173)</name>
    <name type="common">Glume blotch fungus</name>
    <name type="synonym">Parastagonospora nodorum</name>
    <dbReference type="NCBI Taxonomy" id="321614"/>
    <lineage>
        <taxon>Eukaryota</taxon>
        <taxon>Fungi</taxon>
        <taxon>Dikarya</taxon>
        <taxon>Ascomycota</taxon>
        <taxon>Pezizomycotina</taxon>
        <taxon>Dothideomycetes</taxon>
        <taxon>Pleosporomycetidae</taxon>
        <taxon>Pleosporales</taxon>
        <taxon>Pleosporineae</taxon>
        <taxon>Phaeosphaeriaceae</taxon>
        <taxon>Parastagonospora</taxon>
    </lineage>
</organism>